<keyword evidence="2" id="KW-1185">Reference proteome</keyword>
<sequence length="317" mass="36743">MSTFALFWFEWESNKYISRMKVGTSEATALDFKIRGFDYLVALDGEGERSHYTGDGYSDGKQLARFLEDTIADMEYYVTIPFYFYQFGKKIPRDSVSGNFDGSYWQRWIDGVVDSAGNNLKGFYWSLEAPGQFTYGYGDGIVSRYLIEGISYYVRRDYGLDLIWIPSLGGRTISDLEKYTDIKHYHGYFDYVFCQPNYYQKQFMSDGAPYQYSNLLDVFQWIQSIDYPTVSIELEADRGVLGIRCLDNRDCPTGTSCDGSYCHENCRALNSVSCIDYACDYVNAQYDTLGKLWTNRAYYFSTNLKAIDTVRNRCPKW</sequence>
<proteinExistence type="predicted"/>
<dbReference type="AlphaFoldDB" id="A0A2Z2MP62"/>
<name>A0A2Z2MP62_9EURY</name>
<accession>A0A2Z2MP62</accession>
<dbReference type="KEGG" id="tsl:A3L11_10500"/>
<dbReference type="OrthoDB" id="100166at2157"/>
<dbReference type="Proteomes" id="UP000250125">
    <property type="component" value="Chromosome"/>
</dbReference>
<reference evidence="1 2" key="1">
    <citation type="submission" date="2016-04" db="EMBL/GenBank/DDBJ databases">
        <title>Complete genome sequence of Thermococcus siculi type strain RG-20.</title>
        <authorList>
            <person name="Oger P.M."/>
        </authorList>
    </citation>
    <scope>NUCLEOTIDE SEQUENCE [LARGE SCALE GENOMIC DNA]</scope>
    <source>
        <strain evidence="1 2">RG-20</strain>
    </source>
</reference>
<evidence type="ECO:0008006" key="3">
    <source>
        <dbReference type="Google" id="ProtNLM"/>
    </source>
</evidence>
<dbReference type="EMBL" id="CP015103">
    <property type="protein sequence ID" value="ASJ09638.1"/>
    <property type="molecule type" value="Genomic_DNA"/>
</dbReference>
<organism evidence="1 2">
    <name type="scientific">Thermococcus siculi</name>
    <dbReference type="NCBI Taxonomy" id="72803"/>
    <lineage>
        <taxon>Archaea</taxon>
        <taxon>Methanobacteriati</taxon>
        <taxon>Methanobacteriota</taxon>
        <taxon>Thermococci</taxon>
        <taxon>Thermococcales</taxon>
        <taxon>Thermococcaceae</taxon>
        <taxon>Thermococcus</taxon>
    </lineage>
</organism>
<protein>
    <recommendedName>
        <fullName evidence="3">DUF4855 domain-containing protein</fullName>
    </recommendedName>
</protein>
<gene>
    <name evidence="1" type="ORF">A3L11_10500</name>
</gene>
<evidence type="ECO:0000313" key="2">
    <source>
        <dbReference type="Proteomes" id="UP000250125"/>
    </source>
</evidence>
<dbReference type="GeneID" id="33318674"/>
<evidence type="ECO:0000313" key="1">
    <source>
        <dbReference type="EMBL" id="ASJ09638.1"/>
    </source>
</evidence>
<dbReference type="RefSeq" id="WP_088856863.1">
    <property type="nucleotide sequence ID" value="NZ_CP015103.1"/>
</dbReference>